<comment type="caution">
    <text evidence="1">The sequence shown here is derived from an EMBL/GenBank/DDBJ whole genome shotgun (WGS) entry which is preliminary data.</text>
</comment>
<keyword evidence="2" id="KW-1185">Reference proteome</keyword>
<accession>A0A1V9ZPJ9</accession>
<proteinExistence type="predicted"/>
<organism evidence="1 2">
    <name type="scientific">Thraustotheca clavata</name>
    <dbReference type="NCBI Taxonomy" id="74557"/>
    <lineage>
        <taxon>Eukaryota</taxon>
        <taxon>Sar</taxon>
        <taxon>Stramenopiles</taxon>
        <taxon>Oomycota</taxon>
        <taxon>Saprolegniomycetes</taxon>
        <taxon>Saprolegniales</taxon>
        <taxon>Achlyaceae</taxon>
        <taxon>Thraustotheca</taxon>
    </lineage>
</organism>
<protein>
    <submittedName>
        <fullName evidence="1">Uncharacterized protein</fullName>
    </submittedName>
</protein>
<dbReference type="EMBL" id="JNBS01001775">
    <property type="protein sequence ID" value="OQR99917.1"/>
    <property type="molecule type" value="Genomic_DNA"/>
</dbReference>
<dbReference type="STRING" id="74557.A0A1V9ZPJ9"/>
<reference evidence="1 2" key="1">
    <citation type="journal article" date="2014" name="Genome Biol. Evol.">
        <title>The secreted proteins of Achlya hypogyna and Thraustotheca clavata identify the ancestral oomycete secretome and reveal gene acquisitions by horizontal gene transfer.</title>
        <authorList>
            <person name="Misner I."/>
            <person name="Blouin N."/>
            <person name="Leonard G."/>
            <person name="Richards T.A."/>
            <person name="Lane C.E."/>
        </authorList>
    </citation>
    <scope>NUCLEOTIDE SEQUENCE [LARGE SCALE GENOMIC DNA]</scope>
    <source>
        <strain evidence="1 2">ATCC 34112</strain>
    </source>
</reference>
<dbReference type="AlphaFoldDB" id="A0A1V9ZPJ9"/>
<name>A0A1V9ZPJ9_9STRA</name>
<dbReference type="OrthoDB" id="79472at2759"/>
<dbReference type="Proteomes" id="UP000243217">
    <property type="component" value="Unassembled WGS sequence"/>
</dbReference>
<evidence type="ECO:0000313" key="1">
    <source>
        <dbReference type="EMBL" id="OQR99917.1"/>
    </source>
</evidence>
<sequence>MSWKRSVDDNELPQWTGIYIGTELIYCPKSHDLAHDQTYSVVVFRLQAANALGLSDFMYSAPVQVSNVCGRTSVKIPPKPVQLNPIKSPCQKLTTVTSLPRIEIDNLVSPCKQYACSRNLPIPSDGFRAERRKWFEMAVAEQAQKKITDQAQALYAQHGKLKPMRKSSI</sequence>
<gene>
    <name evidence="1" type="ORF">THRCLA_21784</name>
</gene>
<evidence type="ECO:0000313" key="2">
    <source>
        <dbReference type="Proteomes" id="UP000243217"/>
    </source>
</evidence>